<dbReference type="EMBL" id="JARJFB010000231">
    <property type="protein sequence ID" value="MEA0971716.1"/>
    <property type="molecule type" value="Genomic_DNA"/>
</dbReference>
<name>A0ABU5NEU8_9RICK</name>
<proteinExistence type="predicted"/>
<evidence type="ECO:0000313" key="1">
    <source>
        <dbReference type="EMBL" id="MEA0971716.1"/>
    </source>
</evidence>
<reference evidence="1 2" key="1">
    <citation type="submission" date="2023-03" db="EMBL/GenBank/DDBJ databases">
        <title>Host association and intracellularity evolved multiple times independently in the Rickettsiales.</title>
        <authorList>
            <person name="Castelli M."/>
            <person name="Nardi T."/>
            <person name="Gammuto L."/>
            <person name="Bellinzona G."/>
            <person name="Sabaneyeva E."/>
            <person name="Potekhin A."/>
            <person name="Serra V."/>
            <person name="Petroni G."/>
            <person name="Sassera D."/>
        </authorList>
    </citation>
    <scope>NUCLEOTIDE SEQUENCE [LARGE SCALE GENOMIC DNA]</scope>
    <source>
        <strain evidence="1 2">Sr 2-6</strain>
    </source>
</reference>
<comment type="caution">
    <text evidence="1">The sequence shown here is derived from an EMBL/GenBank/DDBJ whole genome shotgun (WGS) entry which is preliminary data.</text>
</comment>
<organism evidence="1 2">
    <name type="scientific">Candidatus Megaera venefica</name>
    <dbReference type="NCBI Taxonomy" id="2055910"/>
    <lineage>
        <taxon>Bacteria</taxon>
        <taxon>Pseudomonadati</taxon>
        <taxon>Pseudomonadota</taxon>
        <taxon>Alphaproteobacteria</taxon>
        <taxon>Rickettsiales</taxon>
        <taxon>Rickettsiaceae</taxon>
        <taxon>Candidatus Megaera</taxon>
    </lineage>
</organism>
<dbReference type="Proteomes" id="UP001291687">
    <property type="component" value="Unassembled WGS sequence"/>
</dbReference>
<evidence type="ECO:0000313" key="2">
    <source>
        <dbReference type="Proteomes" id="UP001291687"/>
    </source>
</evidence>
<protein>
    <submittedName>
        <fullName evidence="1">Uncharacterized protein</fullName>
    </submittedName>
</protein>
<accession>A0ABU5NEU8</accession>
<sequence>MKYLKKEDYEFGGRYDTLRSEIRQDMKDLVLLHKFG</sequence>
<keyword evidence="2" id="KW-1185">Reference proteome</keyword>
<gene>
    <name evidence="1" type="ORF">Megvenef_01702</name>
</gene>